<gene>
    <name evidence="1" type="ORF">DESUT3_33580</name>
</gene>
<reference evidence="1 2" key="1">
    <citation type="journal article" date="2016" name="C (Basel)">
        <title>Selective Growth of and Electricity Production by Marine Exoelectrogenic Bacteria in Self-Aggregated Hydrogel of Microbially Reduced Graphene Oxide.</title>
        <authorList>
            <person name="Yoshida N."/>
            <person name="Goto Y."/>
            <person name="Miyata Y."/>
        </authorList>
    </citation>
    <scope>NUCLEOTIDE SEQUENCE [LARGE SCALE GENOMIC DNA]</scope>
    <source>
        <strain evidence="1 2">NIT-T3</strain>
    </source>
</reference>
<dbReference type="Proteomes" id="UP001319827">
    <property type="component" value="Chromosome"/>
</dbReference>
<dbReference type="InterPro" id="IPR011051">
    <property type="entry name" value="RmlC_Cupin_sf"/>
</dbReference>
<dbReference type="SUPFAM" id="SSF51182">
    <property type="entry name" value="RmlC-like cupins"/>
    <property type="match status" value="1"/>
</dbReference>
<sequence length="319" mass="34819">MSLLTIVAQITAKADKVDLVRAELERKIKMIRMKTLLSLALISVATTAFASSQVAAESTNKVVLKSEVKWDHLNPKRGDLAPKAGTLWGDRNGTGPTGFLLRPPADFESPPHIHNVSYRGVVIRGLFHNDDPTAANMWMPAGSFWTQPKGEVHITAAKDTDTLAYIEIEKGPYLVLPKEEEFDSGERPVNVDESNIVWLDAADITWVDQPGVSSSGDGPKVAFLWGNTQKGQLNGTFIKLPAGFAGKINSHGSTFRAVIIKGQPQYQLSKADTKTLEPGSYFSSEGESVHQVSSAMAEESIIYVRTDGKYEVIPTQPKK</sequence>
<dbReference type="EMBL" id="AP024355">
    <property type="protein sequence ID" value="BCR06289.1"/>
    <property type="molecule type" value="Genomic_DNA"/>
</dbReference>
<dbReference type="CDD" id="cd06989">
    <property type="entry name" value="cupin_DRT102"/>
    <property type="match status" value="1"/>
</dbReference>
<evidence type="ECO:0000313" key="2">
    <source>
        <dbReference type="Proteomes" id="UP001319827"/>
    </source>
</evidence>
<accession>A0ABN6E416</accession>
<reference evidence="1 2" key="2">
    <citation type="journal article" date="2021" name="Int. J. Syst. Evol. Microbiol.">
        <title>Isolation and Polyphasic Characterization of Desulfuromonas versatilis sp. Nov., an Electrogenic Bacteria Capable of Versatile Metabolism Isolated from a Graphene Oxide-Reducing Enrichment Culture.</title>
        <authorList>
            <person name="Xie L."/>
            <person name="Yoshida N."/>
            <person name="Ishii S."/>
            <person name="Meng L."/>
        </authorList>
    </citation>
    <scope>NUCLEOTIDE SEQUENCE [LARGE SCALE GENOMIC DNA]</scope>
    <source>
        <strain evidence="1 2">NIT-T3</strain>
    </source>
</reference>
<dbReference type="Pfam" id="PF14499">
    <property type="entry name" value="DUF4437"/>
    <property type="match status" value="1"/>
</dbReference>
<dbReference type="Gene3D" id="2.60.120.10">
    <property type="entry name" value="Jelly Rolls"/>
    <property type="match status" value="2"/>
</dbReference>
<evidence type="ECO:0008006" key="3">
    <source>
        <dbReference type="Google" id="ProtNLM"/>
    </source>
</evidence>
<evidence type="ECO:0000313" key="1">
    <source>
        <dbReference type="EMBL" id="BCR06289.1"/>
    </source>
</evidence>
<name>A0ABN6E416_9BACT</name>
<dbReference type="InterPro" id="IPR028013">
    <property type="entry name" value="DUF4437"/>
</dbReference>
<keyword evidence="2" id="KW-1185">Reference proteome</keyword>
<dbReference type="InterPro" id="IPR014710">
    <property type="entry name" value="RmlC-like_jellyroll"/>
</dbReference>
<proteinExistence type="predicted"/>
<protein>
    <recommendedName>
        <fullName evidence="3">DUF4437 domain-containing protein</fullName>
    </recommendedName>
</protein>
<organism evidence="1 2">
    <name type="scientific">Desulfuromonas versatilis</name>
    <dbReference type="NCBI Taxonomy" id="2802975"/>
    <lineage>
        <taxon>Bacteria</taxon>
        <taxon>Pseudomonadati</taxon>
        <taxon>Thermodesulfobacteriota</taxon>
        <taxon>Desulfuromonadia</taxon>
        <taxon>Desulfuromonadales</taxon>
        <taxon>Desulfuromonadaceae</taxon>
        <taxon>Desulfuromonas</taxon>
    </lineage>
</organism>